<dbReference type="EMBL" id="LJKE01000104">
    <property type="protein sequence ID" value="KZD55659.1"/>
    <property type="molecule type" value="Genomic_DNA"/>
</dbReference>
<name>A0A164LCA6_BACCE</name>
<dbReference type="PATRIC" id="fig|1396.535.peg.5969"/>
<dbReference type="RefSeq" id="WP_063262920.1">
    <property type="nucleotide sequence ID" value="NZ_LJKE01000104.1"/>
</dbReference>
<gene>
    <name evidence="1" type="ORF">B4088_5404</name>
</gene>
<dbReference type="AlphaFoldDB" id="A0A164LCA6"/>
<organism evidence="1 2">
    <name type="scientific">Bacillus cereus</name>
    <dbReference type="NCBI Taxonomy" id="1396"/>
    <lineage>
        <taxon>Bacteria</taxon>
        <taxon>Bacillati</taxon>
        <taxon>Bacillota</taxon>
        <taxon>Bacilli</taxon>
        <taxon>Bacillales</taxon>
        <taxon>Bacillaceae</taxon>
        <taxon>Bacillus</taxon>
        <taxon>Bacillus cereus group</taxon>
    </lineage>
</organism>
<dbReference type="Proteomes" id="UP000076482">
    <property type="component" value="Unassembled WGS sequence"/>
</dbReference>
<reference evidence="1 2" key="1">
    <citation type="submission" date="2015-09" db="EMBL/GenBank/DDBJ databases">
        <title>Bacillus cereus food isolates.</title>
        <authorList>
            <person name="Boekhorst J."/>
        </authorList>
    </citation>
    <scope>NUCLEOTIDE SEQUENCE [LARGE SCALE GENOMIC DNA]</scope>
    <source>
        <strain evidence="1 2">B4088</strain>
    </source>
</reference>
<evidence type="ECO:0000313" key="2">
    <source>
        <dbReference type="Proteomes" id="UP000076482"/>
    </source>
</evidence>
<proteinExistence type="predicted"/>
<sequence length="88" mass="10620">MKLIESNKWEFEGLEIQPPKYYVRKITDCEYMLYRKIEEGEEFPLDKTERLYHDDDTYLLIGIFDSGEAVMKAVETYWNAIRQLNTMI</sequence>
<comment type="caution">
    <text evidence="1">The sequence shown here is derived from an EMBL/GenBank/DDBJ whole genome shotgun (WGS) entry which is preliminary data.</text>
</comment>
<evidence type="ECO:0000313" key="1">
    <source>
        <dbReference type="EMBL" id="KZD55659.1"/>
    </source>
</evidence>
<protein>
    <submittedName>
        <fullName evidence="1">Uncharacterized protein</fullName>
    </submittedName>
</protein>
<accession>A0A164LCA6</accession>